<gene>
    <name evidence="2" type="ORF">DXB38_14445</name>
</gene>
<keyword evidence="1" id="KW-0812">Transmembrane</keyword>
<feature type="transmembrane region" description="Helical" evidence="1">
    <location>
        <begin position="69"/>
        <end position="93"/>
    </location>
</feature>
<protein>
    <submittedName>
        <fullName evidence="2">Uncharacterized protein</fullName>
    </submittedName>
</protein>
<organism evidence="2 3">
    <name type="scientific">Blautia obeum</name>
    <dbReference type="NCBI Taxonomy" id="40520"/>
    <lineage>
        <taxon>Bacteria</taxon>
        <taxon>Bacillati</taxon>
        <taxon>Bacillota</taxon>
        <taxon>Clostridia</taxon>
        <taxon>Lachnospirales</taxon>
        <taxon>Lachnospiraceae</taxon>
        <taxon>Blautia</taxon>
    </lineage>
</organism>
<accession>A0A3E5E844</accession>
<feature type="transmembrane region" description="Helical" evidence="1">
    <location>
        <begin position="38"/>
        <end position="57"/>
    </location>
</feature>
<keyword evidence="1" id="KW-0472">Membrane</keyword>
<comment type="caution">
    <text evidence="2">The sequence shown here is derived from an EMBL/GenBank/DDBJ whole genome shotgun (WGS) entry which is preliminary data.</text>
</comment>
<dbReference type="EMBL" id="QSUZ01000026">
    <property type="protein sequence ID" value="RGN85089.1"/>
    <property type="molecule type" value="Genomic_DNA"/>
</dbReference>
<evidence type="ECO:0000313" key="3">
    <source>
        <dbReference type="Proteomes" id="UP000261105"/>
    </source>
</evidence>
<sequence length="94" mass="10260">MKKNKLSVITFIISLLPFITLLISLFTEEITGGLQTGLIVLNVISILSGFVLSVSLVKNPKRRDVFSIVALCVSAFFGFLMFGILAFGLIATFM</sequence>
<dbReference type="Proteomes" id="UP000261105">
    <property type="component" value="Unassembled WGS sequence"/>
</dbReference>
<dbReference type="AlphaFoldDB" id="A0A3E5E844"/>
<evidence type="ECO:0000256" key="1">
    <source>
        <dbReference type="SAM" id="Phobius"/>
    </source>
</evidence>
<name>A0A3E5E844_9FIRM</name>
<dbReference type="RefSeq" id="WP_003431903.1">
    <property type="nucleotide sequence ID" value="NZ_JBCJBV010000006.1"/>
</dbReference>
<reference evidence="2 3" key="1">
    <citation type="submission" date="2018-08" db="EMBL/GenBank/DDBJ databases">
        <title>A genome reference for cultivated species of the human gut microbiota.</title>
        <authorList>
            <person name="Zou Y."/>
            <person name="Xue W."/>
            <person name="Luo G."/>
        </authorList>
    </citation>
    <scope>NUCLEOTIDE SEQUENCE [LARGE SCALE GENOMIC DNA]</scope>
    <source>
        <strain evidence="2 3">OM03-6</strain>
    </source>
</reference>
<proteinExistence type="predicted"/>
<keyword evidence="1" id="KW-1133">Transmembrane helix</keyword>
<feature type="transmembrane region" description="Helical" evidence="1">
    <location>
        <begin position="7"/>
        <end position="26"/>
    </location>
</feature>
<evidence type="ECO:0000313" key="2">
    <source>
        <dbReference type="EMBL" id="RGN85089.1"/>
    </source>
</evidence>